<dbReference type="EMBL" id="AQFM01000040">
    <property type="protein sequence ID" value="EOR05980.1"/>
    <property type="molecule type" value="Genomic_DNA"/>
</dbReference>
<feature type="transmembrane region" description="Helical" evidence="1">
    <location>
        <begin position="7"/>
        <end position="27"/>
    </location>
</feature>
<dbReference type="Proteomes" id="UP000016201">
    <property type="component" value="Unassembled WGS sequence"/>
</dbReference>
<evidence type="ECO:0000313" key="3">
    <source>
        <dbReference type="Proteomes" id="UP000016201"/>
    </source>
</evidence>
<name>R9AVB5_9GAMM</name>
<reference evidence="2 3" key="1">
    <citation type="submission" date="2013-03" db="EMBL/GenBank/DDBJ databases">
        <title>The Genome Sequence of Acinetobacter tandoii CIP 107469.</title>
        <authorList>
            <consortium name="The Broad Institute Genome Sequencing Platform"/>
            <consortium name="The Broad Institute Genome Sequencing Center for Infectious Disease"/>
            <person name="Cerqueira G."/>
            <person name="Feldgarden M."/>
            <person name="Courvalin P."/>
            <person name="Perichon B."/>
            <person name="Grillot-Courvalin C."/>
            <person name="Clermont D."/>
            <person name="Rocha E."/>
            <person name="Yoon E.-J."/>
            <person name="Nemec A."/>
            <person name="Walker B."/>
            <person name="Young S.K."/>
            <person name="Zeng Q."/>
            <person name="Gargeya S."/>
            <person name="Fitzgerald M."/>
            <person name="Haas B."/>
            <person name="Abouelleil A."/>
            <person name="Alvarado L."/>
            <person name="Arachchi H.M."/>
            <person name="Berlin A.M."/>
            <person name="Chapman S.B."/>
            <person name="Dewar J."/>
            <person name="Goldberg J."/>
            <person name="Griggs A."/>
            <person name="Gujja S."/>
            <person name="Hansen M."/>
            <person name="Howarth C."/>
            <person name="Imamovic A."/>
            <person name="Larimer J."/>
            <person name="McCowan C."/>
            <person name="Murphy C."/>
            <person name="Neiman D."/>
            <person name="Pearson M."/>
            <person name="Priest M."/>
            <person name="Roberts A."/>
            <person name="Saif S."/>
            <person name="Shea T."/>
            <person name="Sisk P."/>
            <person name="Sykes S."/>
            <person name="Wortman J."/>
            <person name="Nusbaum C."/>
            <person name="Birren B."/>
        </authorList>
    </citation>
    <scope>NUCLEOTIDE SEQUENCE [LARGE SCALE GENOMIC DNA]</scope>
    <source>
        <strain evidence="2 3">CIP 107469</strain>
    </source>
</reference>
<gene>
    <name evidence="2" type="ORF">I593_02798</name>
</gene>
<proteinExistence type="predicted"/>
<accession>R9AVB5</accession>
<keyword evidence="1" id="KW-0812">Transmembrane</keyword>
<evidence type="ECO:0000313" key="2">
    <source>
        <dbReference type="EMBL" id="EOR05980.1"/>
    </source>
</evidence>
<sequence>MINYIKNNFPIIVLFLIVVGGFAYPFYSGKWLVANRLSDIDSKCYGVDVPESIPYNKAILFCSCVHANGHVSKEENYKYCERKFVDKEDQNFLRR</sequence>
<evidence type="ECO:0000256" key="1">
    <source>
        <dbReference type="SAM" id="Phobius"/>
    </source>
</evidence>
<keyword evidence="1" id="KW-0472">Membrane</keyword>
<dbReference type="AlphaFoldDB" id="R9AVB5"/>
<protein>
    <submittedName>
        <fullName evidence="2">Uncharacterized protein</fullName>
    </submittedName>
</protein>
<comment type="caution">
    <text evidence="2">The sequence shown here is derived from an EMBL/GenBank/DDBJ whole genome shotgun (WGS) entry which is preliminary data.</text>
</comment>
<organism evidence="2 3">
    <name type="scientific">Acinetobacter tandoii DSM 14970 = CIP 107469</name>
    <dbReference type="NCBI Taxonomy" id="1120927"/>
    <lineage>
        <taxon>Bacteria</taxon>
        <taxon>Pseudomonadati</taxon>
        <taxon>Pseudomonadota</taxon>
        <taxon>Gammaproteobacteria</taxon>
        <taxon>Moraxellales</taxon>
        <taxon>Moraxellaceae</taxon>
        <taxon>Acinetobacter</taxon>
    </lineage>
</organism>
<keyword evidence="1" id="KW-1133">Transmembrane helix</keyword>
<keyword evidence="3" id="KW-1185">Reference proteome</keyword>